<dbReference type="Pfam" id="PF16189">
    <property type="entry name" value="Creatinase_N_2"/>
    <property type="match status" value="1"/>
</dbReference>
<evidence type="ECO:0000256" key="5">
    <source>
        <dbReference type="ARBA" id="ARBA00023211"/>
    </source>
</evidence>
<name>A0A1Y2CB29_9FUNG</name>
<dbReference type="EMBL" id="MCGO01000023">
    <property type="protein sequence ID" value="ORY44107.1"/>
    <property type="molecule type" value="Genomic_DNA"/>
</dbReference>
<dbReference type="PANTHER" id="PTHR43763:SF6">
    <property type="entry name" value="XAA-PRO AMINOPEPTIDASE 1"/>
    <property type="match status" value="1"/>
</dbReference>
<proteinExistence type="inferred from homology"/>
<evidence type="ECO:0000259" key="7">
    <source>
        <dbReference type="Pfam" id="PF01321"/>
    </source>
</evidence>
<dbReference type="Pfam" id="PF01321">
    <property type="entry name" value="Creatinase_N"/>
    <property type="match status" value="1"/>
</dbReference>
<comment type="similarity">
    <text evidence="2">Belongs to the peptidase M24B family.</text>
</comment>
<dbReference type="FunFam" id="3.40.350.10:FF:000003">
    <property type="entry name" value="Xaa-pro aminopeptidase P"/>
    <property type="match status" value="1"/>
</dbReference>
<dbReference type="InterPro" id="IPR050422">
    <property type="entry name" value="X-Pro_aminopeptidase_P"/>
</dbReference>
<keyword evidence="9" id="KW-0031">Aminopeptidase</keyword>
<dbReference type="Pfam" id="PF00557">
    <property type="entry name" value="Peptidase_M24"/>
    <property type="match status" value="1"/>
</dbReference>
<dbReference type="InterPro" id="IPR036005">
    <property type="entry name" value="Creatinase/aminopeptidase-like"/>
</dbReference>
<evidence type="ECO:0000313" key="9">
    <source>
        <dbReference type="EMBL" id="ORY44107.1"/>
    </source>
</evidence>
<feature type="domain" description="Peptidase M24" evidence="6">
    <location>
        <begin position="323"/>
        <end position="541"/>
    </location>
</feature>
<dbReference type="GO" id="GO:0046872">
    <property type="term" value="F:metal ion binding"/>
    <property type="evidence" value="ECO:0007669"/>
    <property type="project" value="UniProtKB-KW"/>
</dbReference>
<keyword evidence="4" id="KW-0378">Hydrolase</keyword>
<dbReference type="Proteomes" id="UP000193642">
    <property type="component" value="Unassembled WGS sequence"/>
</dbReference>
<evidence type="ECO:0000313" key="10">
    <source>
        <dbReference type="Proteomes" id="UP000193642"/>
    </source>
</evidence>
<dbReference type="InterPro" id="IPR033740">
    <property type="entry name" value="Pept_M24B"/>
</dbReference>
<dbReference type="CDD" id="cd01085">
    <property type="entry name" value="APP"/>
    <property type="match status" value="1"/>
</dbReference>
<evidence type="ECO:0000256" key="3">
    <source>
        <dbReference type="ARBA" id="ARBA00022723"/>
    </source>
</evidence>
<keyword evidence="10" id="KW-1185">Reference proteome</keyword>
<dbReference type="OrthoDB" id="9995434at2759"/>
<dbReference type="Gene3D" id="3.40.350.10">
    <property type="entry name" value="Creatinase/prolidase N-terminal domain"/>
    <property type="match status" value="2"/>
</dbReference>
<dbReference type="Pfam" id="PF16188">
    <property type="entry name" value="Peptidase_M24_C"/>
    <property type="match status" value="1"/>
</dbReference>
<comment type="caution">
    <text evidence="9">The sequence shown here is derived from an EMBL/GenBank/DDBJ whole genome shotgun (WGS) entry which is preliminary data.</text>
</comment>
<dbReference type="InterPro" id="IPR029149">
    <property type="entry name" value="Creatin/AminoP/Spt16_N"/>
</dbReference>
<sequence length="614" mass="67885">MTPAAATSTFVNTTSRLAALRAVMKARAIDAYIVPSEDAHQSEYIAACDGRRAFISGFTGSAGLAVVTLKEAALWTDGRYFLQASKQLDSNWILQKSGLAGVPTKEEWLNKVLEPNSKVGIDPKLVTLPAARTLAESLKPASHSLVSVTENLIDLVWGAERPGFPMNEVKPLPVEFAGKSFEEKLKDVRAAIEKKGTWGFVVTGLDEIAWLFNLRGNDIVCNPVFFAYALITLDSAILYIHESKLTDATKTSLTSTVEIRPYDQIFVDLKTFAESNSEKKLWADSRCSLALQDALGGPHLLTEARSPITNFKAIKNATEIQGFRTSHIRDAASLCQYFAWLENELLVNKNLNISEAEAADKLEWFRSQREHFVGLSFDTISSTGSNGSIIHYKPEHGSCKLISPDEMYLCDSGAQYLDGTTDVTRTHHFGTPTAFEKEAYTRVLKGHIQIDLAVFPVGVNGYVLDVLARTALWRAGLDFRHGTGHGVGHYLNVHEGPHGIGTRIAYNDVPLEAGMTVTNEPGYYEDGKFGIRIENVMVVKEAKTPYDFGGKGSLGFEHLTVVPISTKLVDVSLLLPEEREWLNNYHVEVYEKVAPLLKDDELASKWLFKETRPI</sequence>
<accession>A0A1Y2CB29</accession>
<dbReference type="PANTHER" id="PTHR43763">
    <property type="entry name" value="XAA-PRO AMINOPEPTIDASE 1"/>
    <property type="match status" value="1"/>
</dbReference>
<dbReference type="InterPro" id="IPR032416">
    <property type="entry name" value="Peptidase_M24_C"/>
</dbReference>
<dbReference type="FunFam" id="3.90.230.10:FF:000007">
    <property type="entry name" value="Xaa-Pro aminopeptidase P"/>
    <property type="match status" value="1"/>
</dbReference>
<dbReference type="STRING" id="329046.A0A1Y2CB29"/>
<keyword evidence="5" id="KW-0464">Manganese</keyword>
<evidence type="ECO:0000256" key="1">
    <source>
        <dbReference type="ARBA" id="ARBA00001936"/>
    </source>
</evidence>
<dbReference type="SUPFAM" id="SSF55920">
    <property type="entry name" value="Creatinase/aminopeptidase"/>
    <property type="match status" value="1"/>
</dbReference>
<dbReference type="GO" id="GO:0005737">
    <property type="term" value="C:cytoplasm"/>
    <property type="evidence" value="ECO:0007669"/>
    <property type="project" value="UniProtKB-ARBA"/>
</dbReference>
<organism evidence="9 10">
    <name type="scientific">Rhizoclosmatium globosum</name>
    <dbReference type="NCBI Taxonomy" id="329046"/>
    <lineage>
        <taxon>Eukaryota</taxon>
        <taxon>Fungi</taxon>
        <taxon>Fungi incertae sedis</taxon>
        <taxon>Chytridiomycota</taxon>
        <taxon>Chytridiomycota incertae sedis</taxon>
        <taxon>Chytridiomycetes</taxon>
        <taxon>Chytridiales</taxon>
        <taxon>Chytriomycetaceae</taxon>
        <taxon>Rhizoclosmatium</taxon>
    </lineage>
</organism>
<gene>
    <name evidence="9" type="ORF">BCR33DRAFT_697862</name>
</gene>
<comment type="cofactor">
    <cofactor evidence="1">
        <name>Mn(2+)</name>
        <dbReference type="ChEBI" id="CHEBI:29035"/>
    </cofactor>
</comment>
<keyword evidence="3" id="KW-0479">Metal-binding</keyword>
<feature type="domain" description="Peptidase M24 C-terminal" evidence="8">
    <location>
        <begin position="554"/>
        <end position="614"/>
    </location>
</feature>
<dbReference type="AlphaFoldDB" id="A0A1Y2CB29"/>
<evidence type="ECO:0000256" key="2">
    <source>
        <dbReference type="ARBA" id="ARBA00008766"/>
    </source>
</evidence>
<reference evidence="9 10" key="1">
    <citation type="submission" date="2016-07" db="EMBL/GenBank/DDBJ databases">
        <title>Pervasive Adenine N6-methylation of Active Genes in Fungi.</title>
        <authorList>
            <consortium name="DOE Joint Genome Institute"/>
            <person name="Mondo S.J."/>
            <person name="Dannebaum R.O."/>
            <person name="Kuo R.C."/>
            <person name="Labutti K."/>
            <person name="Haridas S."/>
            <person name="Kuo A."/>
            <person name="Salamov A."/>
            <person name="Ahrendt S.R."/>
            <person name="Lipzen A."/>
            <person name="Sullivan W."/>
            <person name="Andreopoulos W.B."/>
            <person name="Clum A."/>
            <person name="Lindquist E."/>
            <person name="Daum C."/>
            <person name="Ramamoorthy G.K."/>
            <person name="Gryganskyi A."/>
            <person name="Culley D."/>
            <person name="Magnuson J.K."/>
            <person name="James T.Y."/>
            <person name="O'Malley M.A."/>
            <person name="Stajich J.E."/>
            <person name="Spatafora J.W."/>
            <person name="Visel A."/>
            <person name="Grigoriev I.V."/>
        </authorList>
    </citation>
    <scope>NUCLEOTIDE SEQUENCE [LARGE SCALE GENOMIC DNA]</scope>
    <source>
        <strain evidence="9 10">JEL800</strain>
    </source>
</reference>
<dbReference type="GO" id="GO:0070006">
    <property type="term" value="F:metalloaminopeptidase activity"/>
    <property type="evidence" value="ECO:0007669"/>
    <property type="project" value="InterPro"/>
</dbReference>
<dbReference type="InterPro" id="IPR000994">
    <property type="entry name" value="Pept_M24"/>
</dbReference>
<feature type="domain" description="Creatinase N-terminal" evidence="7">
    <location>
        <begin position="16"/>
        <end position="150"/>
    </location>
</feature>
<evidence type="ECO:0000259" key="6">
    <source>
        <dbReference type="Pfam" id="PF00557"/>
    </source>
</evidence>
<evidence type="ECO:0000256" key="4">
    <source>
        <dbReference type="ARBA" id="ARBA00022801"/>
    </source>
</evidence>
<protein>
    <submittedName>
        <fullName evidence="9">Aminopeptidase</fullName>
    </submittedName>
</protein>
<dbReference type="InterPro" id="IPR000587">
    <property type="entry name" value="Creatinase_N"/>
</dbReference>
<dbReference type="Gene3D" id="3.90.230.10">
    <property type="entry name" value="Creatinase/methionine aminopeptidase superfamily"/>
    <property type="match status" value="1"/>
</dbReference>
<dbReference type="SUPFAM" id="SSF53092">
    <property type="entry name" value="Creatinase/prolidase N-terminal domain"/>
    <property type="match status" value="1"/>
</dbReference>
<evidence type="ECO:0000259" key="8">
    <source>
        <dbReference type="Pfam" id="PF16188"/>
    </source>
</evidence>
<keyword evidence="9" id="KW-0645">Protease</keyword>